<feature type="region of interest" description="Disordered" evidence="2">
    <location>
        <begin position="1"/>
        <end position="47"/>
    </location>
</feature>
<feature type="transmembrane region" description="Helical" evidence="3">
    <location>
        <begin position="1474"/>
        <end position="1492"/>
    </location>
</feature>
<name>A0AAD5TDG3_9FUNG</name>
<feature type="region of interest" description="Disordered" evidence="2">
    <location>
        <begin position="1715"/>
        <end position="1740"/>
    </location>
</feature>
<dbReference type="Gene3D" id="1.20.1270.220">
    <property type="match status" value="1"/>
</dbReference>
<evidence type="ECO:0000259" key="4">
    <source>
        <dbReference type="PROSITE" id="PS51525"/>
    </source>
</evidence>
<feature type="compositionally biased region" description="Basic residues" evidence="2">
    <location>
        <begin position="15"/>
        <end position="25"/>
    </location>
</feature>
<keyword evidence="6" id="KW-1185">Reference proteome</keyword>
<feature type="region of interest" description="Disordered" evidence="2">
    <location>
        <begin position="2508"/>
        <end position="2542"/>
    </location>
</feature>
<keyword evidence="3" id="KW-0472">Membrane</keyword>
<evidence type="ECO:0000256" key="3">
    <source>
        <dbReference type="SAM" id="Phobius"/>
    </source>
</evidence>
<gene>
    <name evidence="5" type="ORF">HK100_001547</name>
</gene>
<evidence type="ECO:0000313" key="6">
    <source>
        <dbReference type="Proteomes" id="UP001211907"/>
    </source>
</evidence>
<reference evidence="5" key="1">
    <citation type="submission" date="2020-05" db="EMBL/GenBank/DDBJ databases">
        <title>Phylogenomic resolution of chytrid fungi.</title>
        <authorList>
            <person name="Stajich J.E."/>
            <person name="Amses K."/>
            <person name="Simmons R."/>
            <person name="Seto K."/>
            <person name="Myers J."/>
            <person name="Bonds A."/>
            <person name="Quandt C.A."/>
            <person name="Barry K."/>
            <person name="Liu P."/>
            <person name="Grigoriev I."/>
            <person name="Longcore J.E."/>
            <person name="James T.Y."/>
        </authorList>
    </citation>
    <scope>NUCLEOTIDE SEQUENCE</scope>
    <source>
        <strain evidence="5">JEL0513</strain>
    </source>
</reference>
<dbReference type="SMART" id="SM00368">
    <property type="entry name" value="LRR_RI"/>
    <property type="match status" value="4"/>
</dbReference>
<feature type="region of interest" description="Disordered" evidence="2">
    <location>
        <begin position="2152"/>
        <end position="2172"/>
    </location>
</feature>
<dbReference type="InterPro" id="IPR032675">
    <property type="entry name" value="LRR_dom_sf"/>
</dbReference>
<evidence type="ECO:0000256" key="1">
    <source>
        <dbReference type="ARBA" id="ARBA00022737"/>
    </source>
</evidence>
<evidence type="ECO:0000313" key="5">
    <source>
        <dbReference type="EMBL" id="KAJ3136564.1"/>
    </source>
</evidence>
<dbReference type="InterPro" id="IPR001611">
    <property type="entry name" value="Leu-rich_rpt"/>
</dbReference>
<dbReference type="InterPro" id="IPR038336">
    <property type="entry name" value="NET_sf"/>
</dbReference>
<comment type="caution">
    <text evidence="5">The sequence shown here is derived from an EMBL/GenBank/DDBJ whole genome shotgun (WGS) entry which is preliminary data.</text>
</comment>
<dbReference type="InterPro" id="IPR052201">
    <property type="entry name" value="LRR-containing_regulator"/>
</dbReference>
<dbReference type="EMBL" id="JADGJH010000134">
    <property type="protein sequence ID" value="KAJ3136564.1"/>
    <property type="molecule type" value="Genomic_DNA"/>
</dbReference>
<sequence length="2625" mass="291944">MVAPEKDQDVTTVKKDRHHIKRFHHNYPGEDGDNAYSTTGNEDDGENEDYVEDYLKEEIQTDFELLPQTEGIPSIELFESLNIITRIPSDEELEEISSAHPSEFEDATTVIIQTLAEETAIFTNSKTSSAFPTFEFAAVEEPSAKEIPLEINKLDVESVSVKRTDEPSLTHIMVTDNYNDTIEEIPVSTIVETRVKTKLRTSISDLDPFISVKDNGDTVSVHETTVLTDNGDEIKEIVTIETHDIVSTKSVDIEIEETVQEVRETVLEGGDLDLVWLANEVANNAEMTSLELPNNGLTTEEIIIFAKFHNFASSLRVQTALARNKLAYEEWLHLKKIKTIYVTETTEITTVKKDRRLIKRLQDVNGIASVEESEETDILEHETEDVINSQQSTSENILFDSTAKLNQVSELANFNTPTKTEEIFESKEIIVTPFGKEEIEQILPCNEFSKSLEQCTPNTPSNLNKIIEPKYSSDKVLEDMAVETTEPVDISEIIEPLSFSEVTEKAPTHIDKEETIYHEISIKTDAIESDSPSKDISIENSKSFTSQEIIIPSLLSDEALIIDSDVKNNSPKAVATLALSWPDEFESESKDTLFKSVDEFIELKQTYIQDFEIEIESDSLSEEIKVPVVFEVENFIRNGVSSTNEFLQNILVETAESVNIKRSSFNEKSFERLFEKNNDNEAATSIDNVIQQVIPRNLESTELAYVESELLNKGSQTSVNFGFEDTTPTNIVTENATPLDVKEIIEPSSSYEEILQQGFPINTSNSVDISMDPPNGHSQEFCFKTAKQIEENTIRSQLSNEGVLNQLDSDNGDKTNIKNLEKELPTYTNTDLQFFDTLNALSIVNVIVMEESEAKDDSGEDVSVLLRQRKHNHAVVGDFMDSERSYSIAKTESKQTNLITIAQNDTKSVYSEEERSTDFPPQTNIGIDQITAFDVLETVAVPENLDKDISTIESKEVDAETILPFQIENDIINHEVFDLETSKRGSRTFIGHFKDFEKEKIDIMVSKQTFKATTTIENEHAIELATSAAKESPVDILSKLVFERIFAVDSGINQEAGEPFINQTVPVIALENLSAVDNLNEVDKVKNHLMETEEVDVGSVLPVLKIQESEATSLEVFELQKPRHASRAIVGYIVDSEKTNTDGAVSEQSVESITAVENQSPTDSVPSEIFDVIDSQKITEEILNGDFPADLKVGENNLSDLQKRNHRSHVVFGYHADSEKAKAKDTNSQQIIKSATVYEVTERANFEACEKEENAVDATEKEITDLVADQKISVDIAEEVLEVTLVKVEEVKGAELVEEFGADKNIEQNIQEVNTNERIVPNIETVVCESIALNIGTSEQVAIIEEGAKSRKDLRTSETDTKLVEDAVTAEIMISRDIVFPDNAEEILTRDLKAENIRPNERELSKKLAISIEKSTEISVSDEIVPETSDIFEKEVKTIDVSLVTNDCGIDNEKQALIKTVKLVEKKSLSFKKVFIFLAFVLFIAVVVLTIFSPRKFDQKLNPKLNVENINQKNSILVESVNVTVEEVEIDSGITHSKDILLEKTVLLHQELETLLNISRSSTVVSEQANALNEELDQLLVQVGLMIAGVSCSCNDVIIWSDSASISAPTLSHVLVLVEKKAPSAKIVVVENANDFDTAAQKIEVMSEAVIVCLGNTDCVNSLVFTESPVLVSDKNSFFIRTQKLESEATVLAVEGLEAFEDSKFVEAFKNATCKDSSPGTNSKKSISKTKQKDCNNQNLTQTQGSATQIQIIEEGSADFPWLIERLANNVGFTELSLANSNLSTDDLIAVAQALEVNFTLEKIDLENNNISTEAVFAFAEAINLNKSLKELNISGIGSQKISREAERAVARAMHENYSLLILKFDFSDPSSRIAVNKILARNNTYFARRTSNQMRTRSSIRKKPLSRNLSRVSNPPTPEEIDIIVQEITYEQKEELTGRIVQLDAENLEIVFDIIRTGMPNLPDEEVDLDIDSLDNATLWKLFEYVDSITFLDNENGDDEWIDEDDFFEDETNVLSESGGLDVPWIVEQLSGNAGIMSLQLNDAKLTAKHIIQIAEALKTNTSLESLDLEGNEITDDALVALANLINANNSLKELKIGQPPTPYSLETEKLLAKVLSGNFTLKSLTITIADPASLLIIKKSLERNKSPLSLLHQQSTSPPPVDPNAHTKRRSSVENFQNVKNLAWKFEVGDTAKDSVSERRRTKLSVVKTATGGTRLVEEVVVESVSASASRGPPVRSSLSMGKRGVLESGIRKKTSKITGLRAVVEGSEKREESLSSARPILDNTPISRTLQAEEKTATANITIEKDSDANVVQNRTYAVESEIISQPANVKEGNCVISEQVSLSVSQPQITKTVVGKLIEERVEDARDSVDSTNLRSTLSKIDKMLEDFAFEQDEGTRNGANDEVPATPPATPALNSNEFVVMEKALKSSKLHQFKSIKFEQSDAALVESPVPAISDILKEWEASSNSAKRYNSNDSAVAISPITKTPSLARSLEIVDTIIEEEAVEQEDELNQKEEGQDEEYVQEETVNDGEESDTQVNIREQETQAIRKSLPALSRLVEETKDIVTHNPEMQFSLGLIAFFSAYFLPLQILFFFPFLALLTITSAEEATELKELDVSDDT</sequence>
<feature type="transmembrane region" description="Helical" evidence="3">
    <location>
        <begin position="2582"/>
        <end position="2607"/>
    </location>
</feature>
<dbReference type="SUPFAM" id="SSF52047">
    <property type="entry name" value="RNI-like"/>
    <property type="match status" value="2"/>
</dbReference>
<feature type="domain" description="NET" evidence="4">
    <location>
        <begin position="1919"/>
        <end position="1998"/>
    </location>
</feature>
<dbReference type="Gene3D" id="3.80.10.10">
    <property type="entry name" value="Ribonuclease Inhibitor"/>
    <property type="match status" value="2"/>
</dbReference>
<keyword evidence="3" id="KW-0812">Transmembrane</keyword>
<protein>
    <recommendedName>
        <fullName evidence="4">NET domain-containing protein</fullName>
    </recommendedName>
</protein>
<accession>A0AAD5TDG3</accession>
<organism evidence="5 6">
    <name type="scientific">Physocladia obscura</name>
    <dbReference type="NCBI Taxonomy" id="109957"/>
    <lineage>
        <taxon>Eukaryota</taxon>
        <taxon>Fungi</taxon>
        <taxon>Fungi incertae sedis</taxon>
        <taxon>Chytridiomycota</taxon>
        <taxon>Chytridiomycota incertae sedis</taxon>
        <taxon>Chytridiomycetes</taxon>
        <taxon>Chytridiales</taxon>
        <taxon>Chytriomycetaceae</taxon>
        <taxon>Physocladia</taxon>
    </lineage>
</organism>
<feature type="compositionally biased region" description="Polar residues" evidence="2">
    <location>
        <begin position="1715"/>
        <end position="1725"/>
    </location>
</feature>
<keyword evidence="1" id="KW-0677">Repeat</keyword>
<dbReference type="PANTHER" id="PTHR24111:SF0">
    <property type="entry name" value="LEUCINE-RICH REPEAT-CONTAINING PROTEIN"/>
    <property type="match status" value="1"/>
</dbReference>
<dbReference type="Proteomes" id="UP001211907">
    <property type="component" value="Unassembled WGS sequence"/>
</dbReference>
<keyword evidence="3" id="KW-1133">Transmembrane helix</keyword>
<dbReference type="Pfam" id="PF13516">
    <property type="entry name" value="LRR_6"/>
    <property type="match status" value="2"/>
</dbReference>
<dbReference type="InterPro" id="IPR027353">
    <property type="entry name" value="NET_dom"/>
</dbReference>
<evidence type="ECO:0000256" key="2">
    <source>
        <dbReference type="SAM" id="MobiDB-lite"/>
    </source>
</evidence>
<proteinExistence type="predicted"/>
<dbReference type="Pfam" id="PF17035">
    <property type="entry name" value="BET"/>
    <property type="match status" value="1"/>
</dbReference>
<dbReference type="PROSITE" id="PS51525">
    <property type="entry name" value="NET"/>
    <property type="match status" value="1"/>
</dbReference>
<dbReference type="PANTHER" id="PTHR24111">
    <property type="entry name" value="LEUCINE-RICH REPEAT-CONTAINING PROTEIN 34"/>
    <property type="match status" value="1"/>
</dbReference>
<feature type="compositionally biased region" description="Basic and acidic residues" evidence="2">
    <location>
        <begin position="1"/>
        <end position="14"/>
    </location>
</feature>
<feature type="compositionally biased region" description="Acidic residues" evidence="2">
    <location>
        <begin position="2521"/>
        <end position="2539"/>
    </location>
</feature>